<dbReference type="Gene3D" id="1.25.40.10">
    <property type="entry name" value="Tetratricopeptide repeat domain"/>
    <property type="match status" value="1"/>
</dbReference>
<dbReference type="SMART" id="SM00028">
    <property type="entry name" value="TPR"/>
    <property type="match status" value="1"/>
</dbReference>
<dbReference type="PROSITE" id="PS50005">
    <property type="entry name" value="TPR"/>
    <property type="match status" value="1"/>
</dbReference>
<proteinExistence type="predicted"/>
<dbReference type="SUPFAM" id="SSF48452">
    <property type="entry name" value="TPR-like"/>
    <property type="match status" value="1"/>
</dbReference>
<sequence>MIPFLFKTILQICINTFGLNHPYIVIAYRMLGLTYDDKGQYDIAIEFYEKALKIMVDIFGINYVRTSYNNKRQYEKAIKHCMISLVLLELI</sequence>
<evidence type="ECO:0000256" key="1">
    <source>
        <dbReference type="PROSITE-ProRule" id="PRU00339"/>
    </source>
</evidence>
<dbReference type="InterPro" id="IPR011990">
    <property type="entry name" value="TPR-like_helical_dom_sf"/>
</dbReference>
<dbReference type="InterPro" id="IPR019734">
    <property type="entry name" value="TPR_rpt"/>
</dbReference>
<dbReference type="EMBL" id="ASPP01043928">
    <property type="protein sequence ID" value="ETN99438.1"/>
    <property type="molecule type" value="Genomic_DNA"/>
</dbReference>
<comment type="caution">
    <text evidence="2">The sequence shown here is derived from an EMBL/GenBank/DDBJ whole genome shotgun (WGS) entry which is preliminary data.</text>
</comment>
<name>X6LD30_RETFI</name>
<keyword evidence="1" id="KW-0802">TPR repeat</keyword>
<evidence type="ECO:0000313" key="3">
    <source>
        <dbReference type="Proteomes" id="UP000023152"/>
    </source>
</evidence>
<dbReference type="PROSITE" id="PS50293">
    <property type="entry name" value="TPR_REGION"/>
    <property type="match status" value="1"/>
</dbReference>
<dbReference type="Proteomes" id="UP000023152">
    <property type="component" value="Unassembled WGS sequence"/>
</dbReference>
<organism evidence="2 3">
    <name type="scientific">Reticulomyxa filosa</name>
    <dbReference type="NCBI Taxonomy" id="46433"/>
    <lineage>
        <taxon>Eukaryota</taxon>
        <taxon>Sar</taxon>
        <taxon>Rhizaria</taxon>
        <taxon>Retaria</taxon>
        <taxon>Foraminifera</taxon>
        <taxon>Monothalamids</taxon>
        <taxon>Reticulomyxidae</taxon>
        <taxon>Reticulomyxa</taxon>
    </lineage>
</organism>
<reference evidence="2 3" key="1">
    <citation type="journal article" date="2013" name="Curr. Biol.">
        <title>The Genome of the Foraminiferan Reticulomyxa filosa.</title>
        <authorList>
            <person name="Glockner G."/>
            <person name="Hulsmann N."/>
            <person name="Schleicher M."/>
            <person name="Noegel A.A."/>
            <person name="Eichinger L."/>
            <person name="Gallinger C."/>
            <person name="Pawlowski J."/>
            <person name="Sierra R."/>
            <person name="Euteneuer U."/>
            <person name="Pillet L."/>
            <person name="Moustafa A."/>
            <person name="Platzer M."/>
            <person name="Groth M."/>
            <person name="Szafranski K."/>
            <person name="Schliwa M."/>
        </authorList>
    </citation>
    <scope>NUCLEOTIDE SEQUENCE [LARGE SCALE GENOMIC DNA]</scope>
</reference>
<dbReference type="AlphaFoldDB" id="X6LD30"/>
<accession>X6LD30</accession>
<keyword evidence="3" id="KW-1185">Reference proteome</keyword>
<feature type="repeat" description="TPR" evidence="1">
    <location>
        <begin position="25"/>
        <end position="58"/>
    </location>
</feature>
<protein>
    <submittedName>
        <fullName evidence="2">Uncharacterized protein</fullName>
    </submittedName>
</protein>
<dbReference type="Pfam" id="PF13424">
    <property type="entry name" value="TPR_12"/>
    <property type="match status" value="1"/>
</dbReference>
<gene>
    <name evidence="2" type="ORF">RFI_38035</name>
</gene>
<evidence type="ECO:0000313" key="2">
    <source>
        <dbReference type="EMBL" id="ETN99438.1"/>
    </source>
</evidence>